<feature type="domain" description="Interferon-related developmental regulator N-terminal" evidence="4">
    <location>
        <begin position="47"/>
        <end position="404"/>
    </location>
</feature>
<feature type="region of interest" description="Disordered" evidence="2">
    <location>
        <begin position="1"/>
        <end position="75"/>
    </location>
</feature>
<dbReference type="InterPro" id="IPR006921">
    <property type="entry name" value="Interferon-rel_develop_reg_C"/>
</dbReference>
<dbReference type="Pfam" id="PF04836">
    <property type="entry name" value="IFRD_C"/>
    <property type="match status" value="2"/>
</dbReference>
<evidence type="ECO:0000256" key="2">
    <source>
        <dbReference type="SAM" id="MobiDB-lite"/>
    </source>
</evidence>
<feature type="compositionally biased region" description="Low complexity" evidence="2">
    <location>
        <begin position="24"/>
        <end position="33"/>
    </location>
</feature>
<evidence type="ECO:0000313" key="5">
    <source>
        <dbReference type="EMBL" id="KAK1332667.1"/>
    </source>
</evidence>
<evidence type="ECO:0000259" key="3">
    <source>
        <dbReference type="Pfam" id="PF04836"/>
    </source>
</evidence>
<evidence type="ECO:0000259" key="4">
    <source>
        <dbReference type="Pfam" id="PF05004"/>
    </source>
</evidence>
<evidence type="ECO:0008006" key="7">
    <source>
        <dbReference type="Google" id="ProtNLM"/>
    </source>
</evidence>
<evidence type="ECO:0000313" key="6">
    <source>
        <dbReference type="Proteomes" id="UP001177744"/>
    </source>
</evidence>
<name>A0AA40HKT2_CNENI</name>
<dbReference type="Proteomes" id="UP001177744">
    <property type="component" value="Unassembled WGS sequence"/>
</dbReference>
<dbReference type="InterPro" id="IPR016024">
    <property type="entry name" value="ARM-type_fold"/>
</dbReference>
<comment type="caution">
    <text evidence="5">The sequence shown here is derived from an EMBL/GenBank/DDBJ whole genome shotgun (WGS) entry which is preliminary data.</text>
</comment>
<dbReference type="InterPro" id="IPR007701">
    <property type="entry name" value="Interferon-rel_develop_reg_N"/>
</dbReference>
<dbReference type="Gene3D" id="1.25.10.10">
    <property type="entry name" value="Leucine-rich Repeat Variant"/>
    <property type="match status" value="1"/>
</dbReference>
<dbReference type="EMBL" id="JAULJE010000018">
    <property type="protein sequence ID" value="KAK1332667.1"/>
    <property type="molecule type" value="Genomic_DNA"/>
</dbReference>
<dbReference type="SUPFAM" id="SSF48371">
    <property type="entry name" value="ARM repeat"/>
    <property type="match status" value="1"/>
</dbReference>
<accession>A0AA40HKT2</accession>
<reference evidence="5" key="1">
    <citation type="submission" date="2023-06" db="EMBL/GenBank/DDBJ databases">
        <title>Reference genome for the Northern bat (Eptesicus nilssonii), a most northern bat species.</title>
        <authorList>
            <person name="Laine V.N."/>
            <person name="Pulliainen A.T."/>
            <person name="Lilley T.M."/>
        </authorList>
    </citation>
    <scope>NUCLEOTIDE SEQUENCE</scope>
    <source>
        <strain evidence="5">BLF_Eptnil</strain>
        <tissue evidence="5">Kidney</tissue>
    </source>
</reference>
<dbReference type="AlphaFoldDB" id="A0AA40HKT2"/>
<dbReference type="Pfam" id="PF05004">
    <property type="entry name" value="IFRD"/>
    <property type="match status" value="1"/>
</dbReference>
<protein>
    <recommendedName>
        <fullName evidence="7">Interferon-related developmental regulator 2</fullName>
    </recommendedName>
</protein>
<organism evidence="5 6">
    <name type="scientific">Cnephaeus nilssonii</name>
    <name type="common">Northern bat</name>
    <name type="synonym">Eptesicus nilssonii</name>
    <dbReference type="NCBI Taxonomy" id="3371016"/>
    <lineage>
        <taxon>Eukaryota</taxon>
        <taxon>Metazoa</taxon>
        <taxon>Chordata</taxon>
        <taxon>Craniata</taxon>
        <taxon>Vertebrata</taxon>
        <taxon>Euteleostomi</taxon>
        <taxon>Mammalia</taxon>
        <taxon>Eutheria</taxon>
        <taxon>Laurasiatheria</taxon>
        <taxon>Chiroptera</taxon>
        <taxon>Yangochiroptera</taxon>
        <taxon>Vespertilionidae</taxon>
        <taxon>Cnephaeus</taxon>
    </lineage>
</organism>
<gene>
    <name evidence="5" type="ORF">QTO34_007350</name>
</gene>
<sequence length="572" mass="61920">MRLDEVPQPSLIHGGRPHGPFRPPQSSAQADSGSSEDEAASEARSTTSDCPSLVSTAADDGLGGDAVDEQGQQEDLEEKLKEYVDCLTDKRYPWLPASPCPMPLLSPWQIAKTRQGALENLRLALASRLLPDFLLQRSLTLADALEKCLKKGKGEEQAPAAALLGLLCVQLGPGPRSEELFHGLQPLLVSVLTDAAASPSARLHCASALGLGCYVAAADVQDLLSCLTCLEGVFSRSCSAGGSTAPANLHGLFCAALQAWALLLTICPSSHISHILDRQLPRLLQLLSSETVNLRIAAGETIALLFELARDLEGSRRDSGARAEKKATSSVKGRVRAAPCGACRAQLRSHPRPAPALQEDLTYGDMDALCGALRTLATDSNKYRAKADRRRQRATFRAVLHFVEGGECEEETIRFGLEVLYVDSWARRRVYTAFKDVLGSGMHHHLQVGRRAGRGHQRVRCPRAALTVLSAQNNELLRDVFGLGPVLVLDAAALKACKVSRFEKVWPLAPCFPSIPAARRSAGLQEKPWLPLPLRSQIPTLPPSRQHLYNAAACKARTKARSRVRDKRADVL</sequence>
<dbReference type="InterPro" id="IPR011989">
    <property type="entry name" value="ARM-like"/>
</dbReference>
<dbReference type="PANTHER" id="PTHR12354:SF8">
    <property type="entry name" value="INTERFERON-RELATED DEVELOPMENTAL REGULATOR 2"/>
    <property type="match status" value="1"/>
</dbReference>
<evidence type="ECO:0000256" key="1">
    <source>
        <dbReference type="ARBA" id="ARBA00008828"/>
    </source>
</evidence>
<keyword evidence="6" id="KW-1185">Reference proteome</keyword>
<proteinExistence type="inferred from homology"/>
<dbReference type="InterPro" id="IPR039777">
    <property type="entry name" value="IFRD"/>
</dbReference>
<comment type="similarity">
    <text evidence="1">Belongs to the IFRD family.</text>
</comment>
<feature type="domain" description="Interferon-related developmental regulator C-terminal" evidence="3">
    <location>
        <begin position="474"/>
        <end position="505"/>
    </location>
</feature>
<dbReference type="PANTHER" id="PTHR12354">
    <property type="entry name" value="INTERFERON-RELATED DEVELOPMENTAL REGULATOR"/>
    <property type="match status" value="1"/>
</dbReference>
<feature type="domain" description="Interferon-related developmental regulator C-terminal" evidence="3">
    <location>
        <begin position="545"/>
        <end position="569"/>
    </location>
</feature>
<feature type="compositionally biased region" description="Acidic residues" evidence="2">
    <location>
        <begin position="66"/>
        <end position="75"/>
    </location>
</feature>